<dbReference type="RefSeq" id="WP_128889053.1">
    <property type="nucleotide sequence ID" value="NZ_BMCX01000004.1"/>
</dbReference>
<sequence>MGNIVLLRHGETYGNVAGRLDTRPPGAELTPRGRAGARAAGVELANLCPDLSLGVSSIAIRAQQSLVAGAEGFAEATGRNMELSVLSGLHEVDAGDFEDDNSSQAHQALASVVQAWVTGDVRARIPGGESAQDVLDRAVPVLETLAEEDRDTVVVCHSGVMRILGAHLGGVPTELIRDVPVLNSTAIIFDQQWRCRWWVDRWL</sequence>
<reference evidence="1 2" key="1">
    <citation type="submission" date="2019-01" db="EMBL/GenBank/DDBJ databases">
        <authorList>
            <person name="Ruckert C."/>
            <person name="Busche T."/>
            <person name="Kalinowski J."/>
        </authorList>
    </citation>
    <scope>NUCLEOTIDE SEQUENCE [LARGE SCALE GENOMIC DNA]</scope>
    <source>
        <strain evidence="1 2">136/3</strain>
    </source>
</reference>
<accession>A0A410W601</accession>
<name>A0A410W601_9CORY</name>
<organism evidence="1 2">
    <name type="scientific">Corynebacterium pelargi</name>
    <dbReference type="NCBI Taxonomy" id="1471400"/>
    <lineage>
        <taxon>Bacteria</taxon>
        <taxon>Bacillati</taxon>
        <taxon>Actinomycetota</taxon>
        <taxon>Actinomycetes</taxon>
        <taxon>Mycobacteriales</taxon>
        <taxon>Corynebacteriaceae</taxon>
        <taxon>Corynebacterium</taxon>
    </lineage>
</organism>
<dbReference type="Proteomes" id="UP000288929">
    <property type="component" value="Chromosome"/>
</dbReference>
<keyword evidence="2" id="KW-1185">Reference proteome</keyword>
<dbReference type="InterPro" id="IPR050275">
    <property type="entry name" value="PGM_Phosphatase"/>
</dbReference>
<dbReference type="PANTHER" id="PTHR48100:SF1">
    <property type="entry name" value="HISTIDINE PHOSPHATASE FAMILY PROTEIN-RELATED"/>
    <property type="match status" value="1"/>
</dbReference>
<dbReference type="Pfam" id="PF00300">
    <property type="entry name" value="His_Phos_1"/>
    <property type="match status" value="1"/>
</dbReference>
<dbReference type="OrthoDB" id="9793115at2"/>
<dbReference type="InterPro" id="IPR013078">
    <property type="entry name" value="His_Pase_superF_clade-1"/>
</dbReference>
<evidence type="ECO:0000313" key="1">
    <source>
        <dbReference type="EMBL" id="QAU51471.1"/>
    </source>
</evidence>
<dbReference type="Gene3D" id="3.40.50.1240">
    <property type="entry name" value="Phosphoglycerate mutase-like"/>
    <property type="match status" value="1"/>
</dbReference>
<proteinExistence type="predicted"/>
<evidence type="ECO:0000313" key="2">
    <source>
        <dbReference type="Proteomes" id="UP000288929"/>
    </source>
</evidence>
<dbReference type="PIRSF" id="PIRSF000709">
    <property type="entry name" value="6PFK_2-Ptase"/>
    <property type="match status" value="1"/>
</dbReference>
<dbReference type="CDD" id="cd07067">
    <property type="entry name" value="HP_PGM_like"/>
    <property type="match status" value="1"/>
</dbReference>
<dbReference type="KEGG" id="cpeg:CPELA_00850"/>
<dbReference type="PANTHER" id="PTHR48100">
    <property type="entry name" value="BROAD-SPECIFICITY PHOSPHATASE YOR283W-RELATED"/>
    <property type="match status" value="1"/>
</dbReference>
<dbReference type="InterPro" id="IPR029033">
    <property type="entry name" value="His_PPase_superfam"/>
</dbReference>
<dbReference type="SMART" id="SM00855">
    <property type="entry name" value="PGAM"/>
    <property type="match status" value="1"/>
</dbReference>
<dbReference type="EMBL" id="CP035299">
    <property type="protein sequence ID" value="QAU51471.1"/>
    <property type="molecule type" value="Genomic_DNA"/>
</dbReference>
<dbReference type="GO" id="GO:0005737">
    <property type="term" value="C:cytoplasm"/>
    <property type="evidence" value="ECO:0007669"/>
    <property type="project" value="TreeGrafter"/>
</dbReference>
<protein>
    <submittedName>
        <fullName evidence="1">Bifunctional RNase H/acid phosphatase</fullName>
    </submittedName>
</protein>
<dbReference type="GO" id="GO:0016791">
    <property type="term" value="F:phosphatase activity"/>
    <property type="evidence" value="ECO:0007669"/>
    <property type="project" value="TreeGrafter"/>
</dbReference>
<dbReference type="SUPFAM" id="SSF53254">
    <property type="entry name" value="Phosphoglycerate mutase-like"/>
    <property type="match status" value="1"/>
</dbReference>
<dbReference type="AlphaFoldDB" id="A0A410W601"/>
<gene>
    <name evidence="1" type="ORF">CPELA_00850</name>
</gene>